<dbReference type="Gene3D" id="3.30.465.10">
    <property type="match status" value="1"/>
</dbReference>
<accession>G4WVM1</accession>
<feature type="domain" description="FAD-binding PCMH-type" evidence="6">
    <location>
        <begin position="501"/>
        <end position="689"/>
    </location>
</feature>
<keyword evidence="5" id="KW-0812">Transmembrane</keyword>
<dbReference type="Pfam" id="PF16927">
    <property type="entry name" value="HisKA_7TM"/>
    <property type="match status" value="1"/>
</dbReference>
<feature type="transmembrane region" description="Helical" evidence="5">
    <location>
        <begin position="167"/>
        <end position="187"/>
    </location>
</feature>
<protein>
    <submittedName>
        <fullName evidence="7">FAD/FMN-containing dehydrogenase</fullName>
    </submittedName>
</protein>
<evidence type="ECO:0000256" key="4">
    <source>
        <dbReference type="ARBA" id="ARBA00023002"/>
    </source>
</evidence>
<keyword evidence="4" id="KW-0560">Oxidoreductase</keyword>
<dbReference type="EMBL" id="JF429411">
    <property type="protein sequence ID" value="AEQ20473.1"/>
    <property type="molecule type" value="Genomic_DNA"/>
</dbReference>
<dbReference type="Gene3D" id="3.40.462.10">
    <property type="entry name" value="FAD-linked oxidases, C-terminal domain"/>
    <property type="match status" value="1"/>
</dbReference>
<dbReference type="InterPro" id="IPR036318">
    <property type="entry name" value="FAD-bd_PCMH-like_sf"/>
</dbReference>
<dbReference type="InterPro" id="IPR004113">
    <property type="entry name" value="FAD-bd_oxidored_4_C"/>
</dbReference>
<feature type="transmembrane region" description="Helical" evidence="5">
    <location>
        <begin position="383"/>
        <end position="403"/>
    </location>
</feature>
<keyword evidence="3" id="KW-0274">FAD</keyword>
<evidence type="ECO:0000256" key="1">
    <source>
        <dbReference type="ARBA" id="ARBA00001974"/>
    </source>
</evidence>
<feature type="transmembrane region" description="Helical" evidence="5">
    <location>
        <begin position="136"/>
        <end position="155"/>
    </location>
</feature>
<dbReference type="InterPro" id="IPR013216">
    <property type="entry name" value="Methyltransf_11"/>
</dbReference>
<dbReference type="PROSITE" id="PS51387">
    <property type="entry name" value="FAD_PCMH"/>
    <property type="match status" value="1"/>
</dbReference>
<dbReference type="Pfam" id="PF02913">
    <property type="entry name" value="FAD-oxidase_C"/>
    <property type="match status" value="1"/>
</dbReference>
<reference evidence="7" key="1">
    <citation type="journal article" date="2007" name="J. Bacteriol.">
        <title>Cyclic AMP directly activates NasP, an N-acyl amino acid antibiotic biosynthetic enzyme cloned from an uncultured beta-proteobacterium.</title>
        <authorList>
            <person name="Clardy J."/>
            <person name="Brady S.F."/>
        </authorList>
    </citation>
    <scope>NUCLEOTIDE SEQUENCE</scope>
</reference>
<dbReference type="PANTHER" id="PTHR11748:SF114">
    <property type="entry name" value="ARYL-ALCOHOL OXIDASE VANILLYL-ALCOHOL OXIDASE (AFU_ORTHOLOGUE AFUA_3G09500)-RELATED"/>
    <property type="match status" value="1"/>
</dbReference>
<feature type="transmembrane region" description="Helical" evidence="5">
    <location>
        <begin position="36"/>
        <end position="54"/>
    </location>
</feature>
<feature type="transmembrane region" description="Helical" evidence="5">
    <location>
        <begin position="93"/>
        <end position="116"/>
    </location>
</feature>
<dbReference type="GO" id="GO:0008757">
    <property type="term" value="F:S-adenosylmethionine-dependent methyltransferase activity"/>
    <property type="evidence" value="ECO:0007669"/>
    <property type="project" value="InterPro"/>
</dbReference>
<feature type="transmembrane region" description="Helical" evidence="5">
    <location>
        <begin position="6"/>
        <end position="24"/>
    </location>
</feature>
<dbReference type="Pfam" id="PF01565">
    <property type="entry name" value="FAD_binding_4"/>
    <property type="match status" value="1"/>
</dbReference>
<evidence type="ECO:0000256" key="3">
    <source>
        <dbReference type="ARBA" id="ARBA00022827"/>
    </source>
</evidence>
<dbReference type="PANTHER" id="PTHR11748">
    <property type="entry name" value="D-LACTATE DEHYDROGENASE"/>
    <property type="match status" value="1"/>
</dbReference>
<feature type="transmembrane region" description="Helical" evidence="5">
    <location>
        <begin position="193"/>
        <end position="213"/>
    </location>
</feature>
<dbReference type="GO" id="GO:0008720">
    <property type="term" value="F:D-lactate dehydrogenase (NAD+) activity"/>
    <property type="evidence" value="ECO:0007669"/>
    <property type="project" value="TreeGrafter"/>
</dbReference>
<dbReference type="InterPro" id="IPR016167">
    <property type="entry name" value="FAD-bd_PCMH_sub1"/>
</dbReference>
<dbReference type="InterPro" id="IPR016166">
    <property type="entry name" value="FAD-bd_PCMH"/>
</dbReference>
<evidence type="ECO:0000256" key="2">
    <source>
        <dbReference type="ARBA" id="ARBA00022630"/>
    </source>
</evidence>
<dbReference type="Pfam" id="PF08241">
    <property type="entry name" value="Methyltransf_11"/>
    <property type="match status" value="1"/>
</dbReference>
<dbReference type="Gene3D" id="3.30.43.10">
    <property type="entry name" value="Uridine Diphospho-n-acetylenolpyruvylglucosamine Reductase, domain 2"/>
    <property type="match status" value="1"/>
</dbReference>
<dbReference type="Gene3D" id="3.40.50.150">
    <property type="entry name" value="Vaccinia Virus protein VP39"/>
    <property type="match status" value="1"/>
</dbReference>
<dbReference type="InterPro" id="IPR016170">
    <property type="entry name" value="Cytok_DH_C_sf"/>
</dbReference>
<keyword evidence="2" id="KW-0285">Flavoprotein</keyword>
<dbReference type="InterPro" id="IPR031621">
    <property type="entry name" value="HisKA_7TM"/>
</dbReference>
<keyword evidence="5" id="KW-1133">Transmembrane helix</keyword>
<keyword evidence="5" id="KW-0472">Membrane</keyword>
<dbReference type="InterPro" id="IPR016169">
    <property type="entry name" value="FAD-bd_PCMH_sub2"/>
</dbReference>
<organism evidence="7">
    <name type="scientific">uncultured bacterium CSL142</name>
    <dbReference type="NCBI Taxonomy" id="1091569"/>
    <lineage>
        <taxon>Bacteria</taxon>
        <taxon>environmental samples</taxon>
    </lineage>
</organism>
<dbReference type="GO" id="GO:0004458">
    <property type="term" value="F:D-lactate dehydrogenase (cytochrome) activity"/>
    <property type="evidence" value="ECO:0007669"/>
    <property type="project" value="TreeGrafter"/>
</dbReference>
<dbReference type="InterPro" id="IPR006094">
    <property type="entry name" value="Oxid_FAD_bind_N"/>
</dbReference>
<dbReference type="InterPro" id="IPR029063">
    <property type="entry name" value="SAM-dependent_MTases_sf"/>
</dbReference>
<dbReference type="SUPFAM" id="SSF55103">
    <property type="entry name" value="FAD-linked oxidases, C-terminal domain"/>
    <property type="match status" value="1"/>
</dbReference>
<name>G4WVM1_9BACT</name>
<comment type="cofactor">
    <cofactor evidence="1">
        <name>FAD</name>
        <dbReference type="ChEBI" id="CHEBI:57692"/>
    </cofactor>
</comment>
<dbReference type="CDD" id="cd02440">
    <property type="entry name" value="AdoMet_MTases"/>
    <property type="match status" value="1"/>
</dbReference>
<sequence>MNGFIALELLSILFFSSLLVFVLSKKRDRQTVTFSFLLGSVAIWQLGNVLLLFSRTAEDAIIRSKIVYLGVILISLGFYHVALRIAQVTLPRFALTIVYGLGLVFAVLFLTTDYFLNGINHYAWGYWTKAGPLHPLYVLFYSCLFVIGLSLLFRQARVAQTKWQQHVVKRVFWALLLGAIGSVDYLPTYGVNVYPFGFIPAFAAAVILAYLIVFRGLMAIEVVNWRHYYLSSQVLNFLLPYQRYVTQAVGAIHVNPGEEVLSVGCGAAAFSSLIQKNGGNYAEIEHSETVAKTISENTFREKELLSFSSFLEMLQFASQTFDKILCVDWLHLLPLPERSLALLEYRRILKPRGLITIIVPIEGSNPLKLYSIHFLELTRKSNFFAACLNIIKQFSALASFLYYSLVIMRRQEVLGLVDFLNGNQLLVLLRQNGFDPIAIRRTCEEQVIICVGQIKEISPAASASKTSCNPQAISALKACLGESNVHTEPISLRQYQYSTSADARAIDAVLVPHSVEQLQQTVRLANKYRLQLYPISTGHNWGYGTASPVRDHGVVVDLSRMNRILEVNSELAYVVVEPGVTQGQLSTFLEENDIPLWIDSTGAGPNCSLIGNALERGFGLGRYSDHFLSMCGMEVIIPNGEVVRTGFGSYEKAKATNVYKWGVGPALDGLFTQSNFGIVTKIGLWLAPKPEYVELAWFQCFEEDRIGELIEALRELVIRNVVDSAIKVSHRNTAIAMLQQYPWDETSGLTPLPESLSQNIAKRRKIAAWNGVIPLYGSKIQVQTTKIMVRRILKNKVDKLIFTSDKMIRYLDQFRYPLGILLNINVPEVITLMRLAYGMAKGNPNEHALRMPYWRNTGVLLPSLDLDPGRDQCGLIWFAPIIPMTKSNVDEFLSIVRPIYQYYRFEACVGFTTVTTRAVDCTLPILFDQFNPDEVKRAHECYAELLNQCVQHGYVPYRLHPEGMDRMTQPDNSYWSLVETFKNSIDPQGIISPGRYCRN</sequence>
<dbReference type="AlphaFoldDB" id="G4WVM1"/>
<evidence type="ECO:0000256" key="5">
    <source>
        <dbReference type="SAM" id="Phobius"/>
    </source>
</evidence>
<dbReference type="SUPFAM" id="SSF56176">
    <property type="entry name" value="FAD-binding/transporter-associated domain-like"/>
    <property type="match status" value="1"/>
</dbReference>
<dbReference type="GO" id="GO:1903457">
    <property type="term" value="P:lactate catabolic process"/>
    <property type="evidence" value="ECO:0007669"/>
    <property type="project" value="TreeGrafter"/>
</dbReference>
<reference evidence="7" key="2">
    <citation type="journal article" date="2011" name="J. Bacteriol.">
        <title>Long-chain N-acyl amino acid synthases are linked to the putative PEP-CTERM/exosortase protein-sorting system in Gram-negative bacteria.</title>
        <authorList>
            <person name="Craig J.W."/>
            <person name="Cherry M.A."/>
            <person name="Brady S.F."/>
        </authorList>
    </citation>
    <scope>NUCLEOTIDE SEQUENCE</scope>
</reference>
<evidence type="ECO:0000313" key="7">
    <source>
        <dbReference type="EMBL" id="AEQ20473.1"/>
    </source>
</evidence>
<dbReference type="GO" id="GO:0071949">
    <property type="term" value="F:FAD binding"/>
    <property type="evidence" value="ECO:0007669"/>
    <property type="project" value="InterPro"/>
</dbReference>
<evidence type="ECO:0000259" key="6">
    <source>
        <dbReference type="PROSITE" id="PS51387"/>
    </source>
</evidence>
<dbReference type="SUPFAM" id="SSF53335">
    <property type="entry name" value="S-adenosyl-L-methionine-dependent methyltransferases"/>
    <property type="match status" value="1"/>
</dbReference>
<proteinExistence type="predicted"/>
<dbReference type="InterPro" id="IPR016164">
    <property type="entry name" value="FAD-linked_Oxase-like_C"/>
</dbReference>
<feature type="transmembrane region" description="Helical" evidence="5">
    <location>
        <begin position="66"/>
        <end position="86"/>
    </location>
</feature>